<dbReference type="EMBL" id="JAOPGA020001235">
    <property type="protein sequence ID" value="KAL0486408.1"/>
    <property type="molecule type" value="Genomic_DNA"/>
</dbReference>
<name>A0AAW2Z989_9EUKA</name>
<feature type="compositionally biased region" description="Basic and acidic residues" evidence="2">
    <location>
        <begin position="60"/>
        <end position="70"/>
    </location>
</feature>
<proteinExistence type="predicted"/>
<accession>A0AAW2Z989</accession>
<keyword evidence="5" id="KW-1185">Reference proteome</keyword>
<protein>
    <submittedName>
        <fullName evidence="4">Uncharacterized protein</fullName>
    </submittedName>
</protein>
<reference evidence="4 5" key="1">
    <citation type="submission" date="2024-03" db="EMBL/GenBank/DDBJ databases">
        <title>The Acrasis kona genome and developmental transcriptomes reveal deep origins of eukaryotic multicellular pathways.</title>
        <authorList>
            <person name="Sheikh S."/>
            <person name="Fu C.-J."/>
            <person name="Brown M.W."/>
            <person name="Baldauf S.L."/>
        </authorList>
    </citation>
    <scope>NUCLEOTIDE SEQUENCE [LARGE SCALE GENOMIC DNA]</scope>
    <source>
        <strain evidence="4 5">ATCC MYA-3509</strain>
    </source>
</reference>
<evidence type="ECO:0000256" key="1">
    <source>
        <dbReference type="SAM" id="Coils"/>
    </source>
</evidence>
<feature type="transmembrane region" description="Helical" evidence="3">
    <location>
        <begin position="193"/>
        <end position="210"/>
    </location>
</feature>
<dbReference type="AlphaFoldDB" id="A0AAW2Z989"/>
<comment type="caution">
    <text evidence="4">The sequence shown here is derived from an EMBL/GenBank/DDBJ whole genome shotgun (WGS) entry which is preliminary data.</text>
</comment>
<feature type="coiled-coil region" evidence="1">
    <location>
        <begin position="133"/>
        <end position="185"/>
    </location>
</feature>
<keyword evidence="3" id="KW-0472">Membrane</keyword>
<evidence type="ECO:0000313" key="5">
    <source>
        <dbReference type="Proteomes" id="UP001431209"/>
    </source>
</evidence>
<feature type="compositionally biased region" description="Pro residues" evidence="2">
    <location>
        <begin position="80"/>
        <end position="89"/>
    </location>
</feature>
<evidence type="ECO:0000313" key="4">
    <source>
        <dbReference type="EMBL" id="KAL0486408.1"/>
    </source>
</evidence>
<keyword evidence="3" id="KW-0812">Transmembrane</keyword>
<evidence type="ECO:0000256" key="3">
    <source>
        <dbReference type="SAM" id="Phobius"/>
    </source>
</evidence>
<organism evidence="4 5">
    <name type="scientific">Acrasis kona</name>
    <dbReference type="NCBI Taxonomy" id="1008807"/>
    <lineage>
        <taxon>Eukaryota</taxon>
        <taxon>Discoba</taxon>
        <taxon>Heterolobosea</taxon>
        <taxon>Tetramitia</taxon>
        <taxon>Eutetramitia</taxon>
        <taxon>Acrasidae</taxon>
        <taxon>Acrasis</taxon>
    </lineage>
</organism>
<sequence>MSSESNTSSSLTMSSTVHSVHTSEPLRTLSPESNTSSSLTMSSTVHSVHTGEPLRTPKSTTKEDLEELKRVLGNQIPLSPLSPQPPLGPSPHKSNTSSPQILERYSLSKSDVLKAIVYLEDATKEIQDNNVRLSAVLLEMRKANEEMRKANEEMRRASEEMGRANERAIEEMRKANEETRKANEETMKGLRNTFMFLGCASLSLIALLVFQNKK</sequence>
<evidence type="ECO:0000256" key="2">
    <source>
        <dbReference type="SAM" id="MobiDB-lite"/>
    </source>
</evidence>
<feature type="compositionally biased region" description="Low complexity" evidence="2">
    <location>
        <begin position="1"/>
        <end position="50"/>
    </location>
</feature>
<dbReference type="Proteomes" id="UP001431209">
    <property type="component" value="Unassembled WGS sequence"/>
</dbReference>
<keyword evidence="1" id="KW-0175">Coiled coil</keyword>
<keyword evidence="3" id="KW-1133">Transmembrane helix</keyword>
<gene>
    <name evidence="4" type="ORF">AKO1_012008</name>
</gene>
<feature type="region of interest" description="Disordered" evidence="2">
    <location>
        <begin position="1"/>
        <end position="103"/>
    </location>
</feature>